<accession>K0RD78</accession>
<dbReference type="Proteomes" id="UP000266841">
    <property type="component" value="Unassembled WGS sequence"/>
</dbReference>
<sequence length="94" mass="10251">YKRYAEGVQKGEITKSNYGYFADGYQRGDIKLGGDVTIPEGAEFTDYFTSPFQKLYAEDDSDLEDLDVGFDNSSTSSSASASVSSEDSFHTCIG</sequence>
<feature type="non-terminal residue" evidence="2">
    <location>
        <position position="1"/>
    </location>
</feature>
<comment type="caution">
    <text evidence="2">The sequence shown here is derived from an EMBL/GenBank/DDBJ whole genome shotgun (WGS) entry which is preliminary data.</text>
</comment>
<evidence type="ECO:0000313" key="2">
    <source>
        <dbReference type="EMBL" id="EJK44507.1"/>
    </source>
</evidence>
<evidence type="ECO:0000313" key="3">
    <source>
        <dbReference type="Proteomes" id="UP000266841"/>
    </source>
</evidence>
<organism evidence="2 3">
    <name type="scientific">Thalassiosira oceanica</name>
    <name type="common">Marine diatom</name>
    <dbReference type="NCBI Taxonomy" id="159749"/>
    <lineage>
        <taxon>Eukaryota</taxon>
        <taxon>Sar</taxon>
        <taxon>Stramenopiles</taxon>
        <taxon>Ochrophyta</taxon>
        <taxon>Bacillariophyta</taxon>
        <taxon>Coscinodiscophyceae</taxon>
        <taxon>Thalassiosirophycidae</taxon>
        <taxon>Thalassiosirales</taxon>
        <taxon>Thalassiosiraceae</taxon>
        <taxon>Thalassiosira</taxon>
    </lineage>
</organism>
<feature type="region of interest" description="Disordered" evidence="1">
    <location>
        <begin position="67"/>
        <end position="94"/>
    </location>
</feature>
<name>K0RD78_THAOC</name>
<dbReference type="EMBL" id="AGNL01049597">
    <property type="protein sequence ID" value="EJK44507.1"/>
    <property type="molecule type" value="Genomic_DNA"/>
</dbReference>
<protein>
    <submittedName>
        <fullName evidence="2">Uncharacterized protein</fullName>
    </submittedName>
</protein>
<dbReference type="AlphaFoldDB" id="K0RD78"/>
<evidence type="ECO:0000256" key="1">
    <source>
        <dbReference type="SAM" id="MobiDB-lite"/>
    </source>
</evidence>
<reference evidence="2 3" key="1">
    <citation type="journal article" date="2012" name="Genome Biol.">
        <title>Genome and low-iron response of an oceanic diatom adapted to chronic iron limitation.</title>
        <authorList>
            <person name="Lommer M."/>
            <person name="Specht M."/>
            <person name="Roy A.S."/>
            <person name="Kraemer L."/>
            <person name="Andreson R."/>
            <person name="Gutowska M.A."/>
            <person name="Wolf J."/>
            <person name="Bergner S.V."/>
            <person name="Schilhabel M.B."/>
            <person name="Klostermeier U.C."/>
            <person name="Beiko R.G."/>
            <person name="Rosenstiel P."/>
            <person name="Hippler M."/>
            <person name="Laroche J."/>
        </authorList>
    </citation>
    <scope>NUCLEOTIDE SEQUENCE [LARGE SCALE GENOMIC DNA]</scope>
    <source>
        <strain evidence="2 3">CCMP1005</strain>
    </source>
</reference>
<keyword evidence="3" id="KW-1185">Reference proteome</keyword>
<gene>
    <name evidence="2" type="ORF">THAOC_36943</name>
</gene>
<feature type="compositionally biased region" description="Low complexity" evidence="1">
    <location>
        <begin position="73"/>
        <end position="86"/>
    </location>
</feature>
<proteinExistence type="predicted"/>